<dbReference type="RefSeq" id="WP_015782214.1">
    <property type="nucleotide sequence ID" value="NZ_CAJPNJ010000009.1"/>
</dbReference>
<accession>A0A2X2RNL8</accession>
<name>A0A2X2RNL8_CAPOC</name>
<sequence>MRTVKYNEMVNYNVSIPKENAPMFESLFKKYNVIAEPTVVAEPVEEYIPNEETIRAIEEGRREYREGLLKGYKNLDELFSDLDNE</sequence>
<reference evidence="2 4" key="2">
    <citation type="submission" date="2018-11" db="EMBL/GenBank/DDBJ databases">
        <authorList>
            <consortium name="Pathogen Informatics"/>
        </authorList>
    </citation>
    <scope>NUCLEOTIDE SEQUENCE [LARGE SCALE GENOMIC DNA]</scope>
    <source>
        <strain evidence="2 4">NCTC11458</strain>
    </source>
</reference>
<dbReference type="Proteomes" id="UP000276733">
    <property type="component" value="Unassembled WGS sequence"/>
</dbReference>
<evidence type="ECO:0000313" key="2">
    <source>
        <dbReference type="EMBL" id="VDG81915.1"/>
    </source>
</evidence>
<organism evidence="1 3">
    <name type="scientific">Capnocytophaga ochracea</name>
    <dbReference type="NCBI Taxonomy" id="1018"/>
    <lineage>
        <taxon>Bacteria</taxon>
        <taxon>Pseudomonadati</taxon>
        <taxon>Bacteroidota</taxon>
        <taxon>Flavobacteriia</taxon>
        <taxon>Flavobacteriales</taxon>
        <taxon>Flavobacteriaceae</taxon>
        <taxon>Capnocytophaga</taxon>
    </lineage>
</organism>
<evidence type="ECO:0000313" key="3">
    <source>
        <dbReference type="Proteomes" id="UP000249891"/>
    </source>
</evidence>
<dbReference type="EMBL" id="UYIQ01000001">
    <property type="protein sequence ID" value="VDG81915.1"/>
    <property type="molecule type" value="Genomic_DNA"/>
</dbReference>
<dbReference type="AlphaFoldDB" id="A0A2X2RNL8"/>
<gene>
    <name evidence="2" type="ORF">NCTC11458_01211</name>
    <name evidence="1" type="ORF">NCTC11546_01482</name>
</gene>
<dbReference type="GeneID" id="29675543"/>
<evidence type="ECO:0008006" key="5">
    <source>
        <dbReference type="Google" id="ProtNLM"/>
    </source>
</evidence>
<reference evidence="1 3" key="1">
    <citation type="submission" date="2018-06" db="EMBL/GenBank/DDBJ databases">
        <authorList>
            <consortium name="Pathogen Informatics"/>
            <person name="Doyle S."/>
        </authorList>
    </citation>
    <scope>NUCLEOTIDE SEQUENCE [LARGE SCALE GENOMIC DNA]</scope>
    <source>
        <strain evidence="1 3">NCTC11546</strain>
    </source>
</reference>
<proteinExistence type="predicted"/>
<dbReference type="Proteomes" id="UP000249891">
    <property type="component" value="Unassembled WGS sequence"/>
</dbReference>
<evidence type="ECO:0000313" key="1">
    <source>
        <dbReference type="EMBL" id="SQA78253.1"/>
    </source>
</evidence>
<evidence type="ECO:0000313" key="4">
    <source>
        <dbReference type="Proteomes" id="UP000276733"/>
    </source>
</evidence>
<protein>
    <recommendedName>
        <fullName evidence="5">Addiction module antitoxin, RelB/DinJ family</fullName>
    </recommendedName>
</protein>
<dbReference type="EMBL" id="UARG01000017">
    <property type="protein sequence ID" value="SQA78253.1"/>
    <property type="molecule type" value="Genomic_DNA"/>
</dbReference>